<dbReference type="EMBL" id="JAVIJP010000021">
    <property type="protein sequence ID" value="KAL3638068.1"/>
    <property type="molecule type" value="Genomic_DNA"/>
</dbReference>
<evidence type="ECO:0000313" key="2">
    <source>
        <dbReference type="Proteomes" id="UP001632038"/>
    </source>
</evidence>
<organism evidence="1 2">
    <name type="scientific">Castilleja foliolosa</name>
    <dbReference type="NCBI Taxonomy" id="1961234"/>
    <lineage>
        <taxon>Eukaryota</taxon>
        <taxon>Viridiplantae</taxon>
        <taxon>Streptophyta</taxon>
        <taxon>Embryophyta</taxon>
        <taxon>Tracheophyta</taxon>
        <taxon>Spermatophyta</taxon>
        <taxon>Magnoliopsida</taxon>
        <taxon>eudicotyledons</taxon>
        <taxon>Gunneridae</taxon>
        <taxon>Pentapetalae</taxon>
        <taxon>asterids</taxon>
        <taxon>lamiids</taxon>
        <taxon>Lamiales</taxon>
        <taxon>Orobanchaceae</taxon>
        <taxon>Pedicularideae</taxon>
        <taxon>Castillejinae</taxon>
        <taxon>Castilleja</taxon>
    </lineage>
</organism>
<dbReference type="Proteomes" id="UP001632038">
    <property type="component" value="Unassembled WGS sequence"/>
</dbReference>
<gene>
    <name evidence="1" type="ORF">CASFOL_018081</name>
</gene>
<dbReference type="AlphaFoldDB" id="A0ABD3D6X6"/>
<sequence length="273" mass="31342">MGNRWLAIVYHRFYVHTLGSEGRRWRNGGGAIGSHRFYVHWLGSERSRWRIGGQTIDSHGFDVGFWARKRFDGGSKKPFLGSEKQFLGSEKQFLGSKKRFLGSQKQFLGSAIEPVSGIYETLSMANFDENHPDVLKIDNNYYNPADTIWTVQMERVLLEFMINQNESIRRGAKKAPVAINLPFLKSALETSLGISPSTPEIHSRFYDMKERYADWKAVLSRDGVFVDTERGLICIDTTVCKGFTAYEYGDDAFRRYYLYDLPPLWGMLEAVFA</sequence>
<keyword evidence="2" id="KW-1185">Reference proteome</keyword>
<comment type="caution">
    <text evidence="1">The sequence shown here is derived from an EMBL/GenBank/DDBJ whole genome shotgun (WGS) entry which is preliminary data.</text>
</comment>
<proteinExistence type="predicted"/>
<protein>
    <submittedName>
        <fullName evidence="1">Uncharacterized protein</fullName>
    </submittedName>
</protein>
<evidence type="ECO:0000313" key="1">
    <source>
        <dbReference type="EMBL" id="KAL3638068.1"/>
    </source>
</evidence>
<accession>A0ABD3D6X6</accession>
<name>A0ABD3D6X6_9LAMI</name>
<reference evidence="2" key="1">
    <citation type="journal article" date="2024" name="IScience">
        <title>Strigolactones Initiate the Formation of Haustorium-like Structures in Castilleja.</title>
        <authorList>
            <person name="Buerger M."/>
            <person name="Peterson D."/>
            <person name="Chory J."/>
        </authorList>
    </citation>
    <scope>NUCLEOTIDE SEQUENCE [LARGE SCALE GENOMIC DNA]</scope>
</reference>